<dbReference type="Gene3D" id="1.10.287.1260">
    <property type="match status" value="1"/>
</dbReference>
<comment type="similarity">
    <text evidence="2 6">Belongs to the MscS (TC 1.A.23) family.</text>
</comment>
<dbReference type="Proteomes" id="UP000427820">
    <property type="component" value="Chromosome"/>
</dbReference>
<comment type="caution">
    <text evidence="6">Lacks conserved residue(s) required for the propagation of feature annotation.</text>
</comment>
<evidence type="ECO:0000313" key="9">
    <source>
        <dbReference type="Proteomes" id="UP000427820"/>
    </source>
</evidence>
<feature type="domain" description="Mechanosensitive ion channel MscS" evidence="7">
    <location>
        <begin position="102"/>
        <end position="168"/>
    </location>
</feature>
<dbReference type="EMBL" id="CP032551">
    <property type="protein sequence ID" value="QGT96161.1"/>
    <property type="molecule type" value="Genomic_DNA"/>
</dbReference>
<dbReference type="GO" id="GO:0008381">
    <property type="term" value="F:mechanosensitive monoatomic ion channel activity"/>
    <property type="evidence" value="ECO:0007669"/>
    <property type="project" value="InterPro"/>
</dbReference>
<evidence type="ECO:0000256" key="4">
    <source>
        <dbReference type="ARBA" id="ARBA00022989"/>
    </source>
</evidence>
<comment type="subcellular location">
    <subcellularLocation>
        <location evidence="6">Cell inner membrane</location>
        <topology evidence="6">Multi-pass membrane protein</topology>
    </subcellularLocation>
    <subcellularLocation>
        <location evidence="1">Membrane</location>
        <topology evidence="1">Multi-pass membrane protein</topology>
    </subcellularLocation>
</comment>
<feature type="transmembrane region" description="Helical" evidence="6">
    <location>
        <begin position="17"/>
        <end position="40"/>
    </location>
</feature>
<proteinExistence type="inferred from homology"/>
<reference evidence="8 9" key="1">
    <citation type="submission" date="2018-09" db="EMBL/GenBank/DDBJ databases">
        <title>Whole genome sequencing of Idiomarina andamanensis W-5T (LMG 29773T= JCM 31645T).</title>
        <authorList>
            <person name="Das S.K."/>
        </authorList>
    </citation>
    <scope>NUCLEOTIDE SEQUENCE [LARGE SCALE GENOMIC DNA]</scope>
    <source>
        <strain evidence="8 9">W-5T</strain>
    </source>
</reference>
<evidence type="ECO:0000256" key="2">
    <source>
        <dbReference type="ARBA" id="ARBA00008017"/>
    </source>
</evidence>
<keyword evidence="5 6" id="KW-0472">Membrane</keyword>
<keyword evidence="3 6" id="KW-0812">Transmembrane</keyword>
<dbReference type="Gene3D" id="2.30.30.60">
    <property type="match status" value="1"/>
</dbReference>
<sequence>METDKIIGLFKTVTSDAVIEIAVVIAVSVGIIWLSQRLFPWLAEHLHGKQRLFVLAMIPTLRVVVFVLATIWIVPMVIETTMQNMIAILGAAGLAIGFAMKDYVSSLIAGIVAVYELPYRPGDWIEVDGTYGEVKHIGMRAVELVTPDDTVVFVPHLKLWDGLIHNANNGGPSLMCVTSFYLAADHDAHQVKQLLEDVALTSPYVQLKKQITVVISEQPWGTHYRLKAYPIDPRQQFQFMTDLTARGKACLRAINVKFANLSPEHAVQVTP</sequence>
<dbReference type="InterPro" id="IPR023408">
    <property type="entry name" value="MscS_beta-dom_sf"/>
</dbReference>
<dbReference type="PANTHER" id="PTHR30221:SF1">
    <property type="entry name" value="SMALL-CONDUCTANCE MECHANOSENSITIVE CHANNEL"/>
    <property type="match status" value="1"/>
</dbReference>
<feature type="transmembrane region" description="Helical" evidence="6">
    <location>
        <begin position="52"/>
        <end position="75"/>
    </location>
</feature>
<keyword evidence="6" id="KW-0406">Ion transport</keyword>
<keyword evidence="6" id="KW-0407">Ion channel</keyword>
<evidence type="ECO:0000259" key="7">
    <source>
        <dbReference type="Pfam" id="PF00924"/>
    </source>
</evidence>
<comment type="function">
    <text evidence="6">Mechanosensitive channel that participates in the regulation of osmotic pressure changes within the cell, opening in response to stretch forces in the membrane lipid bilayer, without the need for other proteins. Contributes to normal resistance to hypoosmotic shock. Forms an ion channel of 1.0 nanosiemens conductance with a slight preference for anions.</text>
</comment>
<evidence type="ECO:0000313" key="8">
    <source>
        <dbReference type="EMBL" id="QGT96161.1"/>
    </source>
</evidence>
<keyword evidence="4 6" id="KW-1133">Transmembrane helix</keyword>
<keyword evidence="6" id="KW-0813">Transport</keyword>
<dbReference type="InterPro" id="IPR045275">
    <property type="entry name" value="MscS_archaea/bacteria_type"/>
</dbReference>
<name>A0AA92EU17_9GAMM</name>
<dbReference type="SUPFAM" id="SSF50182">
    <property type="entry name" value="Sm-like ribonucleoproteins"/>
    <property type="match status" value="1"/>
</dbReference>
<gene>
    <name evidence="8" type="ORF">D3795_08325</name>
</gene>
<evidence type="ECO:0000256" key="1">
    <source>
        <dbReference type="ARBA" id="ARBA00004141"/>
    </source>
</evidence>
<dbReference type="InterPro" id="IPR010920">
    <property type="entry name" value="LSM_dom_sf"/>
</dbReference>
<evidence type="ECO:0000256" key="3">
    <source>
        <dbReference type="ARBA" id="ARBA00022692"/>
    </source>
</evidence>
<keyword evidence="6" id="KW-0997">Cell inner membrane</keyword>
<keyword evidence="6" id="KW-1003">Cell membrane</keyword>
<comment type="subunit">
    <text evidence="6">Homoheptamer.</text>
</comment>
<dbReference type="InterPro" id="IPR006685">
    <property type="entry name" value="MscS_channel_2nd"/>
</dbReference>
<dbReference type="AlphaFoldDB" id="A0AA92EU17"/>
<dbReference type="RefSeq" id="WP_156267827.1">
    <property type="nucleotide sequence ID" value="NZ_CP032551.1"/>
</dbReference>
<dbReference type="InterPro" id="IPR011014">
    <property type="entry name" value="MscS_channel_TM-2"/>
</dbReference>
<dbReference type="GO" id="GO:0005886">
    <property type="term" value="C:plasma membrane"/>
    <property type="evidence" value="ECO:0007669"/>
    <property type="project" value="UniProtKB-SubCell"/>
</dbReference>
<protein>
    <recommendedName>
        <fullName evidence="6">Small-conductance mechanosensitive channel</fullName>
    </recommendedName>
</protein>
<feature type="transmembrane region" description="Helical" evidence="6">
    <location>
        <begin position="81"/>
        <end position="100"/>
    </location>
</feature>
<dbReference type="PANTHER" id="PTHR30221">
    <property type="entry name" value="SMALL-CONDUCTANCE MECHANOSENSITIVE CHANNEL"/>
    <property type="match status" value="1"/>
</dbReference>
<organism evidence="8 9">
    <name type="scientific">Pseudidiomarina andamanensis</name>
    <dbReference type="NCBI Taxonomy" id="1940690"/>
    <lineage>
        <taxon>Bacteria</taxon>
        <taxon>Pseudomonadati</taxon>
        <taxon>Pseudomonadota</taxon>
        <taxon>Gammaproteobacteria</taxon>
        <taxon>Alteromonadales</taxon>
        <taxon>Idiomarinaceae</taxon>
        <taxon>Pseudidiomarina</taxon>
    </lineage>
</organism>
<dbReference type="KEGG" id="panm:D3795_08325"/>
<dbReference type="SUPFAM" id="SSF82861">
    <property type="entry name" value="Mechanosensitive channel protein MscS (YggB), transmembrane region"/>
    <property type="match status" value="1"/>
</dbReference>
<evidence type="ECO:0000256" key="6">
    <source>
        <dbReference type="RuleBase" id="RU369025"/>
    </source>
</evidence>
<dbReference type="Pfam" id="PF00924">
    <property type="entry name" value="MS_channel_2nd"/>
    <property type="match status" value="1"/>
</dbReference>
<accession>A0AA92EU17</accession>
<keyword evidence="9" id="KW-1185">Reference proteome</keyword>
<evidence type="ECO:0000256" key="5">
    <source>
        <dbReference type="ARBA" id="ARBA00023136"/>
    </source>
</evidence>